<feature type="transmembrane region" description="Helical" evidence="7">
    <location>
        <begin position="649"/>
        <end position="670"/>
    </location>
</feature>
<evidence type="ECO:0000313" key="9">
    <source>
        <dbReference type="EMBL" id="CAF1161561.1"/>
    </source>
</evidence>
<comment type="subcellular location">
    <subcellularLocation>
        <location evidence="1">Membrane</location>
        <topology evidence="1">Multi-pass membrane protein</topology>
    </subcellularLocation>
</comment>
<feature type="domain" description="TMC" evidence="8">
    <location>
        <begin position="520"/>
        <end position="638"/>
    </location>
</feature>
<dbReference type="PANTHER" id="PTHR23302:SF24">
    <property type="entry name" value="TMC DOMAIN-CONTAINING PROTEIN"/>
    <property type="match status" value="1"/>
</dbReference>
<reference evidence="10" key="1">
    <citation type="submission" date="2021-02" db="EMBL/GenBank/DDBJ databases">
        <authorList>
            <person name="Nowell W R."/>
        </authorList>
    </citation>
    <scope>NUCLEOTIDE SEQUENCE</scope>
</reference>
<dbReference type="GO" id="GO:0008381">
    <property type="term" value="F:mechanosensitive monoatomic ion channel activity"/>
    <property type="evidence" value="ECO:0007669"/>
    <property type="project" value="TreeGrafter"/>
</dbReference>
<comment type="caution">
    <text evidence="10">The sequence shown here is derived from an EMBL/GenBank/DDBJ whole genome shotgun (WGS) entry which is preliminary data.</text>
</comment>
<name>A0A814YTY9_ADIRI</name>
<dbReference type="InterPro" id="IPR038900">
    <property type="entry name" value="TMC"/>
</dbReference>
<evidence type="ECO:0000313" key="10">
    <source>
        <dbReference type="EMBL" id="CAF1233279.1"/>
    </source>
</evidence>
<feature type="transmembrane region" description="Helical" evidence="7">
    <location>
        <begin position="434"/>
        <end position="453"/>
    </location>
</feature>
<evidence type="ECO:0000313" key="11">
    <source>
        <dbReference type="Proteomes" id="UP000663828"/>
    </source>
</evidence>
<evidence type="ECO:0000256" key="1">
    <source>
        <dbReference type="ARBA" id="ARBA00004141"/>
    </source>
</evidence>
<comment type="similarity">
    <text evidence="2">Belongs to the TMC family.</text>
</comment>
<dbReference type="Pfam" id="PF07810">
    <property type="entry name" value="TMC"/>
    <property type="match status" value="1"/>
</dbReference>
<feature type="transmembrane region" description="Helical" evidence="7">
    <location>
        <begin position="132"/>
        <end position="157"/>
    </location>
</feature>
<keyword evidence="5 7" id="KW-0472">Membrane</keyword>
<dbReference type="OrthoDB" id="1936208at2759"/>
<organism evidence="10 11">
    <name type="scientific">Adineta ricciae</name>
    <name type="common">Rotifer</name>
    <dbReference type="NCBI Taxonomy" id="249248"/>
    <lineage>
        <taxon>Eukaryota</taxon>
        <taxon>Metazoa</taxon>
        <taxon>Spiralia</taxon>
        <taxon>Gnathifera</taxon>
        <taxon>Rotifera</taxon>
        <taxon>Eurotatoria</taxon>
        <taxon>Bdelloidea</taxon>
        <taxon>Adinetida</taxon>
        <taxon>Adinetidae</taxon>
        <taxon>Adineta</taxon>
    </lineage>
</organism>
<dbReference type="EMBL" id="CAJNOJ010000125">
    <property type="protein sequence ID" value="CAF1161561.1"/>
    <property type="molecule type" value="Genomic_DNA"/>
</dbReference>
<protein>
    <recommendedName>
        <fullName evidence="8">TMC domain-containing protein</fullName>
    </recommendedName>
</protein>
<sequence>MASTTHRRHHHHHHDHRRRKDSSSSEEIDSMKLDSIPSRASAHQSVVISLPSAERERKTVDESSLLKIIKKKRRKEWAKIVAPVDGNSIKKTKESITAKFTKLFPTIPSPIQFLLNSIENRHGFTIRSYFQFIVWLFYLNMFTFLLSFSCIIMPTYIYPNSIDYSSYAMDQYYQTTGSSKDNTSDGICTLSDPRCALLDKPISDNYSDISGTCINNTFTASSCCSSLTHSYFVNTSRDAENVWTEFLVDLIDGTGVLSVNRLFIGYYQNLTKTAKNDSYVQTYNMGLAVFLTTFACLLITGIIIVRKFGNGMRRSYVQSESFENNLFQYIFARWDYRSVDGIIAHRHANRFRTEIRNIFFERSEKVNFKFDNAKDQIIFQLKRVCVWLMTIVIFGGAVTILYFTNRFTFQRRAEKESKGGELRSGRFEDMLVEYLPSIVVSVINLTSQLIFYFMKDFKLYTQTTAVRHYLIRVIIMRLLLLFTFVFIVILQITCNSHQCGRQSELISCVEIQGKATFIHCWETLIGQVIYRLVLTDTAVMLIIHLIVDPIRHLIRRCCFAERVVEEDGITMKVHAPPSTWFLFQPLEFEVGDYVLDLTYTQTLCWHGLLFCPFLPLIAAVKNIIIFAVKSLSLAVFRRRSPLELSPARARFIFTSVLLFSFVWALLPIAFFATSLRPSRGCGPFRLYSHEPDFYIYYSVRNLFTQVQNRILVKLLFKLTSAVVIVPLVLILILLSCILFIRRNSYRAASVELYKLLYSSRKTHQLAVKTAPMVSAHF</sequence>
<feature type="compositionally biased region" description="Basic residues" evidence="6">
    <location>
        <begin position="1"/>
        <end position="20"/>
    </location>
</feature>
<dbReference type="InterPro" id="IPR012496">
    <property type="entry name" value="TMC_dom"/>
</dbReference>
<feature type="transmembrane region" description="Helical" evidence="7">
    <location>
        <begin position="718"/>
        <end position="740"/>
    </location>
</feature>
<dbReference type="GO" id="GO:0005886">
    <property type="term" value="C:plasma membrane"/>
    <property type="evidence" value="ECO:0007669"/>
    <property type="project" value="InterPro"/>
</dbReference>
<evidence type="ECO:0000256" key="3">
    <source>
        <dbReference type="ARBA" id="ARBA00022692"/>
    </source>
</evidence>
<keyword evidence="4 7" id="KW-1133">Transmembrane helix</keyword>
<feature type="transmembrane region" description="Helical" evidence="7">
    <location>
        <begin position="285"/>
        <end position="305"/>
    </location>
</feature>
<proteinExistence type="inferred from homology"/>
<dbReference type="AlphaFoldDB" id="A0A814YTY9"/>
<dbReference type="Proteomes" id="UP000663828">
    <property type="component" value="Unassembled WGS sequence"/>
</dbReference>
<feature type="transmembrane region" description="Helical" evidence="7">
    <location>
        <begin position="384"/>
        <end position="403"/>
    </location>
</feature>
<accession>A0A814YTY9</accession>
<feature type="transmembrane region" description="Helical" evidence="7">
    <location>
        <begin position="474"/>
        <end position="493"/>
    </location>
</feature>
<evidence type="ECO:0000256" key="6">
    <source>
        <dbReference type="SAM" id="MobiDB-lite"/>
    </source>
</evidence>
<dbReference type="Proteomes" id="UP000663852">
    <property type="component" value="Unassembled WGS sequence"/>
</dbReference>
<evidence type="ECO:0000256" key="7">
    <source>
        <dbReference type="SAM" id="Phobius"/>
    </source>
</evidence>
<evidence type="ECO:0000256" key="2">
    <source>
        <dbReference type="ARBA" id="ARBA00006510"/>
    </source>
</evidence>
<dbReference type="PANTHER" id="PTHR23302">
    <property type="entry name" value="TRANSMEMBRANE CHANNEL-RELATED"/>
    <property type="match status" value="1"/>
</dbReference>
<feature type="transmembrane region" description="Helical" evidence="7">
    <location>
        <begin position="605"/>
        <end position="628"/>
    </location>
</feature>
<keyword evidence="11" id="KW-1185">Reference proteome</keyword>
<gene>
    <name evidence="9" type="ORF">EDS130_LOCUS23171</name>
    <name evidence="10" type="ORF">XAT740_LOCUS25340</name>
</gene>
<feature type="region of interest" description="Disordered" evidence="6">
    <location>
        <begin position="1"/>
        <end position="42"/>
    </location>
</feature>
<evidence type="ECO:0000259" key="8">
    <source>
        <dbReference type="Pfam" id="PF07810"/>
    </source>
</evidence>
<dbReference type="EMBL" id="CAJNOR010002005">
    <property type="protein sequence ID" value="CAF1233279.1"/>
    <property type="molecule type" value="Genomic_DNA"/>
</dbReference>
<keyword evidence="3 7" id="KW-0812">Transmembrane</keyword>
<evidence type="ECO:0000256" key="5">
    <source>
        <dbReference type="ARBA" id="ARBA00023136"/>
    </source>
</evidence>
<evidence type="ECO:0000256" key="4">
    <source>
        <dbReference type="ARBA" id="ARBA00022989"/>
    </source>
</evidence>